<dbReference type="PROSITE" id="PS00061">
    <property type="entry name" value="ADH_SHORT"/>
    <property type="match status" value="1"/>
</dbReference>
<dbReference type="InterPro" id="IPR002347">
    <property type="entry name" value="SDR_fam"/>
</dbReference>
<keyword evidence="5" id="KW-1185">Reference proteome</keyword>
<sequence>MSLITTPFGPRATATEVIAGVDLTGRRAIVTGGASGLGAETVRALAAAGARVTIATRDPGMAKEILEEFPQVDALPIDLADLASVRAFCRAWEDPLDMLVANAGIMMLPTLERSDQGWEMQLATNYLGHFALALGLRPALSAKGRSRVVVVSSGAQLRAGVDFDDPQFESRPYDPFLAYAQSKTADVLLAVGIARHWGDAGIAATSCAPGAIPYTNLGRHISPEVLKAIGVMDADGNLIIPDYAKTPEQGAATIVLLAASPLLDGVTGGYFEDNQEQSVVQGGPEPATGVAEWSADPEAADRLWDLALPVVESALR</sequence>
<dbReference type="EMBL" id="FZOF01000027">
    <property type="protein sequence ID" value="SNT45929.1"/>
    <property type="molecule type" value="Genomic_DNA"/>
</dbReference>
<dbReference type="FunFam" id="3.40.50.720:FF:000594">
    <property type="entry name" value="Short-chain oxidoreductase"/>
    <property type="match status" value="1"/>
</dbReference>
<proteinExistence type="inferred from homology"/>
<protein>
    <recommendedName>
        <fullName evidence="3">Probable oxidoreductase</fullName>
    </recommendedName>
</protein>
<dbReference type="GO" id="GO:0016491">
    <property type="term" value="F:oxidoreductase activity"/>
    <property type="evidence" value="ECO:0007669"/>
    <property type="project" value="UniProtKB-KW"/>
</dbReference>
<evidence type="ECO:0000256" key="3">
    <source>
        <dbReference type="ARBA" id="ARBA00071493"/>
    </source>
</evidence>
<dbReference type="Pfam" id="PF00106">
    <property type="entry name" value="adh_short"/>
    <property type="match status" value="1"/>
</dbReference>
<dbReference type="InterPro" id="IPR036291">
    <property type="entry name" value="NAD(P)-bd_dom_sf"/>
</dbReference>
<reference evidence="4 5" key="1">
    <citation type="submission" date="2017-06" db="EMBL/GenBank/DDBJ databases">
        <authorList>
            <person name="Kim H.J."/>
            <person name="Triplett B.A."/>
        </authorList>
    </citation>
    <scope>NUCLEOTIDE SEQUENCE [LARGE SCALE GENOMIC DNA]</scope>
    <source>
        <strain evidence="4 5">CGMCC 4.1858</strain>
    </source>
</reference>
<gene>
    <name evidence="4" type="ORF">SAMN05216252_12754</name>
</gene>
<keyword evidence="2" id="KW-0560">Oxidoreductase</keyword>
<comment type="similarity">
    <text evidence="1">Belongs to the short-chain dehydrogenases/reductases (SDR) family.</text>
</comment>
<dbReference type="AlphaFoldDB" id="A0A239MVN4"/>
<dbReference type="SUPFAM" id="SSF51735">
    <property type="entry name" value="NAD(P)-binding Rossmann-fold domains"/>
    <property type="match status" value="1"/>
</dbReference>
<evidence type="ECO:0000256" key="1">
    <source>
        <dbReference type="ARBA" id="ARBA00006484"/>
    </source>
</evidence>
<evidence type="ECO:0000256" key="2">
    <source>
        <dbReference type="ARBA" id="ARBA00023002"/>
    </source>
</evidence>
<dbReference type="Proteomes" id="UP000198280">
    <property type="component" value="Unassembled WGS sequence"/>
</dbReference>
<organism evidence="4 5">
    <name type="scientific">Actinacidiphila glaucinigra</name>
    <dbReference type="NCBI Taxonomy" id="235986"/>
    <lineage>
        <taxon>Bacteria</taxon>
        <taxon>Bacillati</taxon>
        <taxon>Actinomycetota</taxon>
        <taxon>Actinomycetes</taxon>
        <taxon>Kitasatosporales</taxon>
        <taxon>Streptomycetaceae</taxon>
        <taxon>Actinacidiphila</taxon>
    </lineage>
</organism>
<name>A0A239MVN4_9ACTN</name>
<dbReference type="OrthoDB" id="4577644at2"/>
<dbReference type="PRINTS" id="PR00081">
    <property type="entry name" value="GDHRDH"/>
</dbReference>
<dbReference type="PANTHER" id="PTHR24320">
    <property type="entry name" value="RETINOL DEHYDROGENASE"/>
    <property type="match status" value="1"/>
</dbReference>
<accession>A0A239MVN4</accession>
<evidence type="ECO:0000313" key="4">
    <source>
        <dbReference type="EMBL" id="SNT45929.1"/>
    </source>
</evidence>
<dbReference type="InterPro" id="IPR020904">
    <property type="entry name" value="Sc_DH/Rdtase_CS"/>
</dbReference>
<dbReference type="PANTHER" id="PTHR24320:SF227">
    <property type="entry name" value="RETINOL DEHYDROGENASE 11"/>
    <property type="match status" value="1"/>
</dbReference>
<evidence type="ECO:0000313" key="5">
    <source>
        <dbReference type="Proteomes" id="UP000198280"/>
    </source>
</evidence>
<dbReference type="RefSeq" id="WP_089228006.1">
    <property type="nucleotide sequence ID" value="NZ_FZOF01000027.1"/>
</dbReference>
<dbReference type="Gene3D" id="3.40.50.720">
    <property type="entry name" value="NAD(P)-binding Rossmann-like Domain"/>
    <property type="match status" value="1"/>
</dbReference>